<dbReference type="SUPFAM" id="SSF103657">
    <property type="entry name" value="BAR/IMD domain-like"/>
    <property type="match status" value="1"/>
</dbReference>
<sequence length="735" mass="83557">MQQVVKTVQSFSKASDCRDDTQLIMKPYANWESYITPAPLSIAILGELVYISSGDDFSINKNPPKDGFKFIRYPESFRACLMQVCNAGWRAFNEAHKNMDQIRLYTIQVPEYIKTSVSILLQDNDEIVEALLPGQLQNIETVADECLRLATLTENQFMVVIDLIQELLEASINARQSYEEETEEIKKRLEAEKLREEASRKATERANKALEQLKTQLSEVEATYKTAMDSLPGVWGQFGMNLAETVKDTTTSLVSGFVKVSTQGLVPVVIEKTVGTIVKIVKTVSDRGNPDPNLMPKDDKSEEVISEDGSKNNPFSSNRIYSNSSTFLCLSSQMRVFVDDSKIKWSEVYDQKTESAKGPDFLKKMFEERKAKITEEEECDPKEEALQICDKAISICSELAKYGREGKCEDSKMKELVQAIQDLNDSALLFDSKSKAFTNSPAFTVQPPHLSKMQRNSEGNETLADYNVRIARYRIEQSKAQLDRVTKMYQQSEEYYEKNEKELNEILVTMQSLCHKEIDFNKKIEILVKGMDAMGKVKEQWEKIVCLFQMVSNIIKTTLNTSLNNFVNKVSKVARLNTRYTSSMFLKDTIYTNAFQASNYAALVNMISTTYVEVSEQYLMERVSALGRLMTMDAKQHNLESERRKLENACKEAMEGITQLVRKHKTDFESKSQERVNKIKGALDAVMPPAAAGEEEKIKKLVEDGFKKTWEKKNSLEPTEVGFKGVTQTDLDQFS</sequence>
<reference evidence="4" key="1">
    <citation type="submission" date="2025-08" db="UniProtKB">
        <authorList>
            <consortium name="RefSeq"/>
        </authorList>
    </citation>
    <scope>IDENTIFICATION</scope>
</reference>
<organism evidence="3 4">
    <name type="scientific">Chanos chanos</name>
    <name type="common">Milkfish</name>
    <name type="synonym">Mugil chanos</name>
    <dbReference type="NCBI Taxonomy" id="29144"/>
    <lineage>
        <taxon>Eukaryota</taxon>
        <taxon>Metazoa</taxon>
        <taxon>Chordata</taxon>
        <taxon>Craniata</taxon>
        <taxon>Vertebrata</taxon>
        <taxon>Euteleostomi</taxon>
        <taxon>Actinopterygii</taxon>
        <taxon>Neopterygii</taxon>
        <taxon>Teleostei</taxon>
        <taxon>Ostariophysi</taxon>
        <taxon>Gonorynchiformes</taxon>
        <taxon>Chanidae</taxon>
        <taxon>Chanos</taxon>
    </lineage>
</organism>
<name>A0A6J2WRJ6_CHACN</name>
<evidence type="ECO:0000256" key="2">
    <source>
        <dbReference type="SAM" id="MobiDB-lite"/>
    </source>
</evidence>
<dbReference type="PANTHER" id="PTHR33488">
    <property type="entry name" value="ZGC:162509"/>
    <property type="match status" value="1"/>
</dbReference>
<feature type="coiled-coil region" evidence="1">
    <location>
        <begin position="161"/>
        <end position="230"/>
    </location>
</feature>
<protein>
    <submittedName>
        <fullName evidence="4">Uncharacterized protein LOC115826660</fullName>
    </submittedName>
</protein>
<evidence type="ECO:0000256" key="1">
    <source>
        <dbReference type="SAM" id="Coils"/>
    </source>
</evidence>
<gene>
    <name evidence="4" type="primary">LOC115826660</name>
</gene>
<evidence type="ECO:0000313" key="3">
    <source>
        <dbReference type="Proteomes" id="UP000504632"/>
    </source>
</evidence>
<dbReference type="InParanoid" id="A0A6J2WRJ6"/>
<dbReference type="AlphaFoldDB" id="A0A6J2WRJ6"/>
<evidence type="ECO:0000313" key="4">
    <source>
        <dbReference type="RefSeq" id="XP_030646402.1"/>
    </source>
</evidence>
<dbReference type="GeneID" id="115826660"/>
<dbReference type="OrthoDB" id="5406275at2759"/>
<keyword evidence="1" id="KW-0175">Coiled coil</keyword>
<proteinExistence type="predicted"/>
<accession>A0A6J2WRJ6</accession>
<keyword evidence="3" id="KW-1185">Reference proteome</keyword>
<feature type="region of interest" description="Disordered" evidence="2">
    <location>
        <begin position="285"/>
        <end position="312"/>
    </location>
</feature>
<dbReference type="RefSeq" id="XP_030646402.1">
    <property type="nucleotide sequence ID" value="XM_030790542.1"/>
</dbReference>
<feature type="coiled-coil region" evidence="1">
    <location>
        <begin position="629"/>
        <end position="663"/>
    </location>
</feature>
<dbReference type="InterPro" id="IPR027267">
    <property type="entry name" value="AH/BAR_dom_sf"/>
</dbReference>
<dbReference type="PANTHER" id="PTHR33488:SF2">
    <property type="entry name" value="EARLY ENDOSOME ANTIGEN 1-LIKE"/>
    <property type="match status" value="1"/>
</dbReference>
<dbReference type="Proteomes" id="UP000504632">
    <property type="component" value="Chromosome 13"/>
</dbReference>